<dbReference type="InterPro" id="IPR038050">
    <property type="entry name" value="Neuro_actylchol_rec"/>
</dbReference>
<dbReference type="GO" id="GO:0005231">
    <property type="term" value="F:excitatory extracellular ligand-gated monoatomic ion channel activity"/>
    <property type="evidence" value="ECO:0000318"/>
    <property type="project" value="GO_Central"/>
</dbReference>
<dbReference type="Gene3D" id="1.20.58.390">
    <property type="entry name" value="Neurotransmitter-gated ion-channel transmembrane domain"/>
    <property type="match status" value="1"/>
</dbReference>
<dbReference type="NCBIfam" id="TIGR00860">
    <property type="entry name" value="LIC"/>
    <property type="match status" value="1"/>
</dbReference>
<dbReference type="FunFam" id="1.20.58.390:FF:000005">
    <property type="entry name" value="Putative gamma-aminobutyric acid receptor subunit rho-2-like"/>
    <property type="match status" value="1"/>
</dbReference>
<dbReference type="PRINTS" id="PR00253">
    <property type="entry name" value="GABAARECEPTR"/>
</dbReference>
<keyword evidence="20" id="KW-1185">Reference proteome</keyword>
<keyword evidence="3 16" id="KW-0812">Transmembrane</keyword>
<evidence type="ECO:0000256" key="2">
    <source>
        <dbReference type="ARBA" id="ARBA00022475"/>
    </source>
</evidence>
<evidence type="ECO:0000256" key="14">
    <source>
        <dbReference type="ARBA" id="ARBA00024167"/>
    </source>
</evidence>
<keyword evidence="8 16" id="KW-0472">Membrane</keyword>
<comment type="subcellular location">
    <subcellularLocation>
        <location evidence="15">Postsynaptic cell membrane</location>
        <topology evidence="15">Multi-pass membrane protein</topology>
    </subcellularLocation>
</comment>
<dbReference type="PhylomeDB" id="A7SAV3"/>
<accession>A7SAV3</accession>
<feature type="transmembrane region" description="Helical" evidence="16">
    <location>
        <begin position="202"/>
        <end position="222"/>
    </location>
</feature>
<dbReference type="Pfam" id="PF02932">
    <property type="entry name" value="Neur_chan_memb"/>
    <property type="match status" value="1"/>
</dbReference>
<dbReference type="InterPro" id="IPR036719">
    <property type="entry name" value="Neuro-gated_channel_TM_sf"/>
</dbReference>
<dbReference type="SUPFAM" id="SSF90112">
    <property type="entry name" value="Neurotransmitter-gated ion-channel transmembrane pore"/>
    <property type="match status" value="1"/>
</dbReference>
<evidence type="ECO:0000256" key="12">
    <source>
        <dbReference type="ARBA" id="ARBA00023257"/>
    </source>
</evidence>
<feature type="non-terminal residue" evidence="19">
    <location>
        <position position="373"/>
    </location>
</feature>
<proteinExistence type="inferred from homology"/>
<name>A7SAV3_NEMVE</name>
<feature type="transmembrane region" description="Helical" evidence="16">
    <location>
        <begin position="169"/>
        <end position="190"/>
    </location>
</feature>
<keyword evidence="5 16" id="KW-1133">Transmembrane helix</keyword>
<dbReference type="InParanoid" id="A7SAV3"/>
<dbReference type="HOGENOM" id="CLU_010920_0_0_1"/>
<dbReference type="PRINTS" id="PR00252">
    <property type="entry name" value="NRIONCHANNEL"/>
</dbReference>
<dbReference type="PROSITE" id="PS00236">
    <property type="entry name" value="NEUROTR_ION_CHANNEL"/>
    <property type="match status" value="1"/>
</dbReference>
<evidence type="ECO:0000256" key="1">
    <source>
        <dbReference type="ARBA" id="ARBA00022448"/>
    </source>
</evidence>
<dbReference type="InterPro" id="IPR006028">
    <property type="entry name" value="GABAA/Glycine_rcpt"/>
</dbReference>
<evidence type="ECO:0000256" key="4">
    <source>
        <dbReference type="ARBA" id="ARBA00022729"/>
    </source>
</evidence>
<evidence type="ECO:0000256" key="3">
    <source>
        <dbReference type="ARBA" id="ARBA00022692"/>
    </source>
</evidence>
<dbReference type="PANTHER" id="PTHR18945">
    <property type="entry name" value="NEUROTRANSMITTER GATED ION CHANNEL"/>
    <property type="match status" value="1"/>
</dbReference>
<dbReference type="GO" id="GO:0045211">
    <property type="term" value="C:postsynaptic membrane"/>
    <property type="evidence" value="ECO:0007669"/>
    <property type="project" value="UniProtKB-SubCell"/>
</dbReference>
<evidence type="ECO:0000256" key="7">
    <source>
        <dbReference type="ARBA" id="ARBA00023065"/>
    </source>
</evidence>
<dbReference type="InterPro" id="IPR018000">
    <property type="entry name" value="Neurotransmitter_ion_chnl_CS"/>
</dbReference>
<evidence type="ECO:0000256" key="5">
    <source>
        <dbReference type="ARBA" id="ARBA00022989"/>
    </source>
</evidence>
<evidence type="ECO:0000313" key="19">
    <source>
        <dbReference type="EMBL" id="EDO39145.1"/>
    </source>
</evidence>
<organism evidence="19 20">
    <name type="scientific">Nematostella vectensis</name>
    <name type="common">Starlet sea anemone</name>
    <dbReference type="NCBI Taxonomy" id="45351"/>
    <lineage>
        <taxon>Eukaryota</taxon>
        <taxon>Metazoa</taxon>
        <taxon>Cnidaria</taxon>
        <taxon>Anthozoa</taxon>
        <taxon>Hexacorallia</taxon>
        <taxon>Actiniaria</taxon>
        <taxon>Edwardsiidae</taxon>
        <taxon>Nematostella</taxon>
    </lineage>
</organism>
<evidence type="ECO:0000256" key="9">
    <source>
        <dbReference type="ARBA" id="ARBA00023157"/>
    </source>
</evidence>
<keyword evidence="2" id="KW-1003">Cell membrane</keyword>
<protein>
    <submittedName>
        <fullName evidence="19">Uncharacterized protein</fullName>
    </submittedName>
</protein>
<evidence type="ECO:0000256" key="10">
    <source>
        <dbReference type="ARBA" id="ARBA00023180"/>
    </source>
</evidence>
<sequence length="373" mass="43373">DFSMTIYFRQWWRDSRLAYGDMYHRDSVTIGGDILKQIWLPDTHFEYEKKPKDRTRDHVFLLKLWRDGTIMWSRRQVIDSITTTCAMDLRSYPMDTQRCNFSIESFGYPINDVVYKWRLGRSDEDIKVKQDLALTKFTLWKIQTFTKISHYVTGSFSGIVAEFTMTRRALYYVIQIFLPCAMIVFLSWISFWIDSHSTPARIALGITTVLSMTTLLFGVQSSLPKVPYVKSLDVYMFVSFTLVFASLIEYACVHYNITKKDRAVFQVAQQQKQTHMEKATGNKETVRLLRRMKGQSMNFKMAAFGRLGPTSKSSTEAAAWSAVNLVPSALDGKSVPSDENLVPRVNLVDRYSRVLFPSFFLVFNIIYWPIYML</sequence>
<evidence type="ECO:0000256" key="15">
    <source>
        <dbReference type="ARBA" id="ARBA00034104"/>
    </source>
</evidence>
<dbReference type="eggNOG" id="KOG3644">
    <property type="taxonomic scope" value="Eukaryota"/>
</dbReference>
<dbReference type="InterPro" id="IPR006029">
    <property type="entry name" value="Neurotrans-gated_channel_TM"/>
</dbReference>
<comment type="similarity">
    <text evidence="16">Belongs to the ligand-gated ion channel (TC 1.A.9) family.</text>
</comment>
<evidence type="ECO:0000313" key="20">
    <source>
        <dbReference type="Proteomes" id="UP000001593"/>
    </source>
</evidence>
<dbReference type="OMA" id="WIDSHST"/>
<keyword evidence="12" id="KW-0628">Postsynaptic cell membrane</keyword>
<evidence type="ECO:0000259" key="17">
    <source>
        <dbReference type="Pfam" id="PF02931"/>
    </source>
</evidence>
<evidence type="ECO:0000256" key="11">
    <source>
        <dbReference type="ARBA" id="ARBA00023214"/>
    </source>
</evidence>
<evidence type="ECO:0000259" key="18">
    <source>
        <dbReference type="Pfam" id="PF02932"/>
    </source>
</evidence>
<keyword evidence="13 16" id="KW-0407">Ion channel</keyword>
<keyword evidence="4" id="KW-0732">Signal</keyword>
<dbReference type="Proteomes" id="UP000001593">
    <property type="component" value="Unassembled WGS sequence"/>
</dbReference>
<dbReference type="Gene3D" id="2.70.170.10">
    <property type="entry name" value="Neurotransmitter-gated ion-channel ligand-binding domain"/>
    <property type="match status" value="1"/>
</dbReference>
<dbReference type="Pfam" id="PF02931">
    <property type="entry name" value="Neur_chan_LBD"/>
    <property type="match status" value="1"/>
</dbReference>
<feature type="domain" description="Neurotransmitter-gated ion-channel ligand-binding" evidence="17">
    <location>
        <begin position="2"/>
        <end position="168"/>
    </location>
</feature>
<feature type="domain" description="Neurotransmitter-gated ion-channel transmembrane" evidence="18">
    <location>
        <begin position="177"/>
        <end position="281"/>
    </location>
</feature>
<dbReference type="AlphaFoldDB" id="A7SAV3"/>
<feature type="transmembrane region" description="Helical" evidence="16">
    <location>
        <begin position="234"/>
        <end position="253"/>
    </location>
</feature>
<dbReference type="InterPro" id="IPR006202">
    <property type="entry name" value="Neur_chan_lig-bd"/>
</dbReference>
<keyword evidence="11" id="KW-0868">Chloride</keyword>
<dbReference type="GO" id="GO:1902476">
    <property type="term" value="P:chloride transmembrane transport"/>
    <property type="evidence" value="ECO:0000318"/>
    <property type="project" value="GO_Central"/>
</dbReference>
<dbReference type="EMBL" id="DS469612">
    <property type="protein sequence ID" value="EDO39145.1"/>
    <property type="molecule type" value="Genomic_DNA"/>
</dbReference>
<dbReference type="InterPro" id="IPR036734">
    <property type="entry name" value="Neur_chan_lig-bd_sf"/>
</dbReference>
<evidence type="ECO:0000256" key="6">
    <source>
        <dbReference type="ARBA" id="ARBA00023018"/>
    </source>
</evidence>
<keyword evidence="10" id="KW-0325">Glycoprotein</keyword>
<comment type="catalytic activity">
    <reaction evidence="14">
        <text>chloride(in) = chloride(out)</text>
        <dbReference type="Rhea" id="RHEA:29823"/>
        <dbReference type="ChEBI" id="CHEBI:17996"/>
    </reaction>
</comment>
<dbReference type="InterPro" id="IPR006201">
    <property type="entry name" value="Neur_channel"/>
</dbReference>
<keyword evidence="9" id="KW-1015">Disulfide bond</keyword>
<evidence type="ECO:0000256" key="13">
    <source>
        <dbReference type="ARBA" id="ARBA00023303"/>
    </source>
</evidence>
<keyword evidence="1 16" id="KW-0813">Transport</keyword>
<keyword evidence="6" id="KW-0770">Synapse</keyword>
<dbReference type="CDD" id="cd19049">
    <property type="entry name" value="LGIC_TM_anion"/>
    <property type="match status" value="1"/>
</dbReference>
<evidence type="ECO:0000256" key="16">
    <source>
        <dbReference type="RuleBase" id="RU000687"/>
    </source>
</evidence>
<feature type="transmembrane region" description="Helical" evidence="16">
    <location>
        <begin position="354"/>
        <end position="371"/>
    </location>
</feature>
<dbReference type="STRING" id="45351.A7SAV3"/>
<dbReference type="SUPFAM" id="SSF63712">
    <property type="entry name" value="Nicotinic receptor ligand binding domain-like"/>
    <property type="match status" value="1"/>
</dbReference>
<dbReference type="GO" id="GO:0004888">
    <property type="term" value="F:transmembrane signaling receptor activity"/>
    <property type="evidence" value="ECO:0007669"/>
    <property type="project" value="InterPro"/>
</dbReference>
<reference evidence="19 20" key="1">
    <citation type="journal article" date="2007" name="Science">
        <title>Sea anemone genome reveals ancestral eumetazoan gene repertoire and genomic organization.</title>
        <authorList>
            <person name="Putnam N.H."/>
            <person name="Srivastava M."/>
            <person name="Hellsten U."/>
            <person name="Dirks B."/>
            <person name="Chapman J."/>
            <person name="Salamov A."/>
            <person name="Terry A."/>
            <person name="Shapiro H."/>
            <person name="Lindquist E."/>
            <person name="Kapitonov V.V."/>
            <person name="Jurka J."/>
            <person name="Genikhovich G."/>
            <person name="Grigoriev I.V."/>
            <person name="Lucas S.M."/>
            <person name="Steele R.E."/>
            <person name="Finnerty J.R."/>
            <person name="Technau U."/>
            <person name="Martindale M.Q."/>
            <person name="Rokhsar D.S."/>
        </authorList>
    </citation>
    <scope>NUCLEOTIDE SEQUENCE [LARGE SCALE GENOMIC DNA]</scope>
    <source>
        <strain evidence="20">CH2 X CH6</strain>
    </source>
</reference>
<evidence type="ECO:0000256" key="8">
    <source>
        <dbReference type="ARBA" id="ARBA00023136"/>
    </source>
</evidence>
<keyword evidence="7 16" id="KW-0406">Ion transport</keyword>
<gene>
    <name evidence="19" type="ORF">NEMVEDRAFT_v1g111552</name>
</gene>